<feature type="signal peptide" evidence="1">
    <location>
        <begin position="1"/>
        <end position="20"/>
    </location>
</feature>
<keyword evidence="3" id="KW-1185">Reference proteome</keyword>
<evidence type="ECO:0000313" key="3">
    <source>
        <dbReference type="Proteomes" id="UP000295783"/>
    </source>
</evidence>
<reference evidence="2 3" key="1">
    <citation type="submission" date="2019-03" db="EMBL/GenBank/DDBJ databases">
        <title>Genomic Encyclopedia of Type Strains, Phase III (KMG-III): the genomes of soil and plant-associated and newly described type strains.</title>
        <authorList>
            <person name="Whitman W."/>
        </authorList>
    </citation>
    <scope>NUCLEOTIDE SEQUENCE [LARGE SCALE GENOMIC DNA]</scope>
    <source>
        <strain evidence="2 3">CGMCC 1.7660</strain>
    </source>
</reference>
<evidence type="ECO:0000313" key="2">
    <source>
        <dbReference type="EMBL" id="TDQ82910.1"/>
    </source>
</evidence>
<protein>
    <submittedName>
        <fullName evidence="2">Uncharacterized protein</fullName>
    </submittedName>
</protein>
<evidence type="ECO:0000256" key="1">
    <source>
        <dbReference type="SAM" id="SignalP"/>
    </source>
</evidence>
<dbReference type="Proteomes" id="UP000295783">
    <property type="component" value="Unassembled WGS sequence"/>
</dbReference>
<sequence length="110" mass="11756">MHSKPVFGILFVSVAFLASAGTTLADGCLSSQLSATNQASLQRALAQQRAQSQLGYQRVTHHYDNDDDHVTVVVSPRYDTIDQQIAALAALIKAQNAAYAQAVSEEAVLP</sequence>
<organism evidence="2 3">
    <name type="scientific">Dongia mobilis</name>
    <dbReference type="NCBI Taxonomy" id="578943"/>
    <lineage>
        <taxon>Bacteria</taxon>
        <taxon>Pseudomonadati</taxon>
        <taxon>Pseudomonadota</taxon>
        <taxon>Alphaproteobacteria</taxon>
        <taxon>Rhodospirillales</taxon>
        <taxon>Dongiaceae</taxon>
        <taxon>Dongia</taxon>
    </lineage>
</organism>
<keyword evidence="1" id="KW-0732">Signal</keyword>
<name>A0A4V3DEY0_9PROT</name>
<dbReference type="EMBL" id="SNYW01000007">
    <property type="protein sequence ID" value="TDQ82910.1"/>
    <property type="molecule type" value="Genomic_DNA"/>
</dbReference>
<proteinExistence type="predicted"/>
<accession>A0A4V3DEY0</accession>
<dbReference type="RefSeq" id="WP_133612716.1">
    <property type="nucleotide sequence ID" value="NZ_SNYW01000007.1"/>
</dbReference>
<feature type="chain" id="PRO_5020754178" evidence="1">
    <location>
        <begin position="21"/>
        <end position="110"/>
    </location>
</feature>
<dbReference type="AlphaFoldDB" id="A0A4V3DEY0"/>
<gene>
    <name evidence="2" type="ORF">A8950_1191</name>
</gene>
<comment type="caution">
    <text evidence="2">The sequence shown here is derived from an EMBL/GenBank/DDBJ whole genome shotgun (WGS) entry which is preliminary data.</text>
</comment>